<protein>
    <submittedName>
        <fullName evidence="1">Uncharacterized protein</fullName>
    </submittedName>
</protein>
<accession>A0A4C1ZCI6</accession>
<dbReference type="EMBL" id="BGZK01001743">
    <property type="protein sequence ID" value="GBP85528.1"/>
    <property type="molecule type" value="Genomic_DNA"/>
</dbReference>
<evidence type="ECO:0000313" key="1">
    <source>
        <dbReference type="EMBL" id="GBP85528.1"/>
    </source>
</evidence>
<sequence length="84" mass="8945">MNNALPILPYTASIHCEVLCGWTLTSRGRFDDEPRVDVGPLVAGAGAGARDKAAYRCRADCSSGGVRQYAHESNNNFVCPTMAA</sequence>
<keyword evidence="2" id="KW-1185">Reference proteome</keyword>
<dbReference type="Proteomes" id="UP000299102">
    <property type="component" value="Unassembled WGS sequence"/>
</dbReference>
<organism evidence="1 2">
    <name type="scientific">Eumeta variegata</name>
    <name type="common">Bagworm moth</name>
    <name type="synonym">Eumeta japonica</name>
    <dbReference type="NCBI Taxonomy" id="151549"/>
    <lineage>
        <taxon>Eukaryota</taxon>
        <taxon>Metazoa</taxon>
        <taxon>Ecdysozoa</taxon>
        <taxon>Arthropoda</taxon>
        <taxon>Hexapoda</taxon>
        <taxon>Insecta</taxon>
        <taxon>Pterygota</taxon>
        <taxon>Neoptera</taxon>
        <taxon>Endopterygota</taxon>
        <taxon>Lepidoptera</taxon>
        <taxon>Glossata</taxon>
        <taxon>Ditrysia</taxon>
        <taxon>Tineoidea</taxon>
        <taxon>Psychidae</taxon>
        <taxon>Oiketicinae</taxon>
        <taxon>Eumeta</taxon>
    </lineage>
</organism>
<name>A0A4C1ZCI6_EUMVA</name>
<reference evidence="1 2" key="1">
    <citation type="journal article" date="2019" name="Commun. Biol.">
        <title>The bagworm genome reveals a unique fibroin gene that provides high tensile strength.</title>
        <authorList>
            <person name="Kono N."/>
            <person name="Nakamura H."/>
            <person name="Ohtoshi R."/>
            <person name="Tomita M."/>
            <person name="Numata K."/>
            <person name="Arakawa K."/>
        </authorList>
    </citation>
    <scope>NUCLEOTIDE SEQUENCE [LARGE SCALE GENOMIC DNA]</scope>
</reference>
<evidence type="ECO:0000313" key="2">
    <source>
        <dbReference type="Proteomes" id="UP000299102"/>
    </source>
</evidence>
<proteinExistence type="predicted"/>
<comment type="caution">
    <text evidence="1">The sequence shown here is derived from an EMBL/GenBank/DDBJ whole genome shotgun (WGS) entry which is preliminary data.</text>
</comment>
<dbReference type="AlphaFoldDB" id="A0A4C1ZCI6"/>
<gene>
    <name evidence="1" type="ORF">EVAR_53753_1</name>
</gene>